<comment type="caution">
    <text evidence="2">The sequence shown here is derived from an EMBL/GenBank/DDBJ whole genome shotgun (WGS) entry which is preliminary data.</text>
</comment>
<name>A0ABQ3X6F2_9ACTN</name>
<keyword evidence="1" id="KW-1133">Transmembrane helix</keyword>
<dbReference type="RefSeq" id="WP_203795182.1">
    <property type="nucleotide sequence ID" value="NZ_BAAAQE010000012.1"/>
</dbReference>
<reference evidence="2 3" key="1">
    <citation type="submission" date="2021-01" db="EMBL/GenBank/DDBJ databases">
        <title>Whole genome shotgun sequence of Actinoplanes couchii NBRC 106145.</title>
        <authorList>
            <person name="Komaki H."/>
            <person name="Tamura T."/>
        </authorList>
    </citation>
    <scope>NUCLEOTIDE SEQUENCE [LARGE SCALE GENOMIC DNA]</scope>
    <source>
        <strain evidence="2 3">NBRC 106145</strain>
    </source>
</reference>
<dbReference type="Proteomes" id="UP000612282">
    <property type="component" value="Unassembled WGS sequence"/>
</dbReference>
<evidence type="ECO:0000313" key="3">
    <source>
        <dbReference type="Proteomes" id="UP000612282"/>
    </source>
</evidence>
<keyword evidence="3" id="KW-1185">Reference proteome</keyword>
<accession>A0ABQ3X6F2</accession>
<protein>
    <recommendedName>
        <fullName evidence="4">Integral membrane protein</fullName>
    </recommendedName>
</protein>
<evidence type="ECO:0000313" key="2">
    <source>
        <dbReference type="EMBL" id="GID54071.1"/>
    </source>
</evidence>
<evidence type="ECO:0000256" key="1">
    <source>
        <dbReference type="SAM" id="Phobius"/>
    </source>
</evidence>
<evidence type="ECO:0008006" key="4">
    <source>
        <dbReference type="Google" id="ProtNLM"/>
    </source>
</evidence>
<organism evidence="2 3">
    <name type="scientific">Actinoplanes couchii</name>
    <dbReference type="NCBI Taxonomy" id="403638"/>
    <lineage>
        <taxon>Bacteria</taxon>
        <taxon>Bacillati</taxon>
        <taxon>Actinomycetota</taxon>
        <taxon>Actinomycetes</taxon>
        <taxon>Micromonosporales</taxon>
        <taxon>Micromonosporaceae</taxon>
        <taxon>Actinoplanes</taxon>
    </lineage>
</organism>
<feature type="transmembrane region" description="Helical" evidence="1">
    <location>
        <begin position="74"/>
        <end position="93"/>
    </location>
</feature>
<dbReference type="EMBL" id="BOMG01000036">
    <property type="protein sequence ID" value="GID54071.1"/>
    <property type="molecule type" value="Genomic_DNA"/>
</dbReference>
<proteinExistence type="predicted"/>
<feature type="transmembrane region" description="Helical" evidence="1">
    <location>
        <begin position="39"/>
        <end position="62"/>
    </location>
</feature>
<gene>
    <name evidence="2" type="ORF">Aco03nite_024750</name>
</gene>
<keyword evidence="1" id="KW-0472">Membrane</keyword>
<keyword evidence="1" id="KW-0812">Transmembrane</keyword>
<feature type="transmembrane region" description="Helical" evidence="1">
    <location>
        <begin position="105"/>
        <end position="130"/>
    </location>
</feature>
<sequence>MRQQRWFRITALAIALFAINAIARLVIRFSFDSDDDTALGFASIAMFSVIAVILAVLTFVRAQQVKPGDWLPDVGFGALAGLALIVLVGPFASGESPFQGGAGNFFAQIWLFGACAIAGTLIGYWVTVMLGRDHRSKALKAFTAARTERPRRVVGRR</sequence>